<evidence type="ECO:0000256" key="6">
    <source>
        <dbReference type="ARBA" id="ARBA00022723"/>
    </source>
</evidence>
<feature type="compositionally biased region" description="Low complexity" evidence="14">
    <location>
        <begin position="258"/>
        <end position="269"/>
    </location>
</feature>
<dbReference type="AlphaFoldDB" id="A0A9D4PGF4"/>
<feature type="transmembrane region" description="Helical" evidence="15">
    <location>
        <begin position="113"/>
        <end position="130"/>
    </location>
</feature>
<evidence type="ECO:0000313" key="17">
    <source>
        <dbReference type="EMBL" id="KAH7939963.1"/>
    </source>
</evidence>
<dbReference type="GO" id="GO:0046872">
    <property type="term" value="F:metal ion binding"/>
    <property type="evidence" value="ECO:0007669"/>
    <property type="project" value="UniProtKB-KW"/>
</dbReference>
<evidence type="ECO:0000256" key="15">
    <source>
        <dbReference type="SAM" id="Phobius"/>
    </source>
</evidence>
<feature type="domain" description="Potassium channel" evidence="16">
    <location>
        <begin position="91"/>
        <end position="133"/>
    </location>
</feature>
<evidence type="ECO:0000259" key="16">
    <source>
        <dbReference type="Pfam" id="PF07885"/>
    </source>
</evidence>
<dbReference type="InterPro" id="IPR005410">
    <property type="entry name" value="2pore_dom_K_chnl_THIK"/>
</dbReference>
<feature type="region of interest" description="Disordered" evidence="14">
    <location>
        <begin position="244"/>
        <end position="282"/>
    </location>
</feature>
<keyword evidence="18" id="KW-1185">Reference proteome</keyword>
<keyword evidence="11 15" id="KW-0472">Membrane</keyword>
<organism evidence="17 18">
    <name type="scientific">Rhipicephalus sanguineus</name>
    <name type="common">Brown dog tick</name>
    <name type="synonym">Ixodes sanguineus</name>
    <dbReference type="NCBI Taxonomy" id="34632"/>
    <lineage>
        <taxon>Eukaryota</taxon>
        <taxon>Metazoa</taxon>
        <taxon>Ecdysozoa</taxon>
        <taxon>Arthropoda</taxon>
        <taxon>Chelicerata</taxon>
        <taxon>Arachnida</taxon>
        <taxon>Acari</taxon>
        <taxon>Parasitiformes</taxon>
        <taxon>Ixodida</taxon>
        <taxon>Ixodoidea</taxon>
        <taxon>Ixodidae</taxon>
        <taxon>Rhipicephalinae</taxon>
        <taxon>Rhipicephalus</taxon>
        <taxon>Rhipicephalus</taxon>
    </lineage>
</organism>
<dbReference type="GO" id="GO:0005886">
    <property type="term" value="C:plasma membrane"/>
    <property type="evidence" value="ECO:0007669"/>
    <property type="project" value="UniProtKB-SubCell"/>
</dbReference>
<accession>A0A9D4PGF4</accession>
<feature type="transmembrane region" description="Helical" evidence="15">
    <location>
        <begin position="176"/>
        <end position="200"/>
    </location>
</feature>
<evidence type="ECO:0000256" key="12">
    <source>
        <dbReference type="ARBA" id="ARBA00023303"/>
    </source>
</evidence>
<keyword evidence="8" id="KW-0851">Voltage-gated channel</keyword>
<protein>
    <recommendedName>
        <fullName evidence="16">Potassium channel domain-containing protein</fullName>
    </recommendedName>
</protein>
<dbReference type="PANTHER" id="PTHR11003">
    <property type="entry name" value="POTASSIUM CHANNEL, SUBFAMILY K"/>
    <property type="match status" value="1"/>
</dbReference>
<evidence type="ECO:0000256" key="13">
    <source>
        <dbReference type="ARBA" id="ARBA00034430"/>
    </source>
</evidence>
<dbReference type="Proteomes" id="UP000821837">
    <property type="component" value="Chromosome 8"/>
</dbReference>
<comment type="subcellular location">
    <subcellularLocation>
        <location evidence="1">Cell membrane</location>
        <topology evidence="1">Multi-pass membrane protein</topology>
    </subcellularLocation>
</comment>
<dbReference type="Pfam" id="PF07885">
    <property type="entry name" value="Ion_trans_2"/>
    <property type="match status" value="1"/>
</dbReference>
<proteinExistence type="predicted"/>
<keyword evidence="7" id="KW-0631">Potassium channel</keyword>
<evidence type="ECO:0000256" key="10">
    <source>
        <dbReference type="ARBA" id="ARBA00023065"/>
    </source>
</evidence>
<keyword evidence="9 15" id="KW-1133">Transmembrane helix</keyword>
<keyword evidence="5 15" id="KW-0812">Transmembrane</keyword>
<evidence type="ECO:0000256" key="8">
    <source>
        <dbReference type="ARBA" id="ARBA00022882"/>
    </source>
</evidence>
<keyword evidence="10" id="KW-0406">Ion transport</keyword>
<dbReference type="InterPro" id="IPR003280">
    <property type="entry name" value="2pore_dom_K_chnl"/>
</dbReference>
<evidence type="ECO:0000256" key="2">
    <source>
        <dbReference type="ARBA" id="ARBA00022448"/>
    </source>
</evidence>
<dbReference type="GO" id="GO:0015271">
    <property type="term" value="F:outward rectifier potassium channel activity"/>
    <property type="evidence" value="ECO:0007669"/>
    <property type="project" value="TreeGrafter"/>
</dbReference>
<dbReference type="GO" id="GO:0034702">
    <property type="term" value="C:monoatomic ion channel complex"/>
    <property type="evidence" value="ECO:0007669"/>
    <property type="project" value="UniProtKB-KW"/>
</dbReference>
<feature type="transmembrane region" description="Helical" evidence="15">
    <location>
        <begin position="79"/>
        <end position="101"/>
    </location>
</feature>
<feature type="compositionally biased region" description="Acidic residues" evidence="14">
    <location>
        <begin position="270"/>
        <end position="280"/>
    </location>
</feature>
<name>A0A9D4PGF4_RHISA</name>
<dbReference type="GO" id="GO:0022841">
    <property type="term" value="F:potassium ion leak channel activity"/>
    <property type="evidence" value="ECO:0007669"/>
    <property type="project" value="TreeGrafter"/>
</dbReference>
<evidence type="ECO:0000313" key="18">
    <source>
        <dbReference type="Proteomes" id="UP000821837"/>
    </source>
</evidence>
<keyword evidence="12" id="KW-0407">Ion channel</keyword>
<evidence type="ECO:0000256" key="3">
    <source>
        <dbReference type="ARBA" id="ARBA00022475"/>
    </source>
</evidence>
<dbReference type="PANTHER" id="PTHR11003:SF10">
    <property type="entry name" value="POTASSIUM CHANNEL DOMAIN-CONTAINING PROTEIN"/>
    <property type="match status" value="1"/>
</dbReference>
<reference evidence="17" key="1">
    <citation type="journal article" date="2020" name="Cell">
        <title>Large-Scale Comparative Analyses of Tick Genomes Elucidate Their Genetic Diversity and Vector Capacities.</title>
        <authorList>
            <consortium name="Tick Genome and Microbiome Consortium (TIGMIC)"/>
            <person name="Jia N."/>
            <person name="Wang J."/>
            <person name="Shi W."/>
            <person name="Du L."/>
            <person name="Sun Y."/>
            <person name="Zhan W."/>
            <person name="Jiang J.F."/>
            <person name="Wang Q."/>
            <person name="Zhang B."/>
            <person name="Ji P."/>
            <person name="Bell-Sakyi L."/>
            <person name="Cui X.M."/>
            <person name="Yuan T.T."/>
            <person name="Jiang B.G."/>
            <person name="Yang W.F."/>
            <person name="Lam T.T."/>
            <person name="Chang Q.C."/>
            <person name="Ding S.J."/>
            <person name="Wang X.J."/>
            <person name="Zhu J.G."/>
            <person name="Ruan X.D."/>
            <person name="Zhao L."/>
            <person name="Wei J.T."/>
            <person name="Ye R.Z."/>
            <person name="Que T.C."/>
            <person name="Du C.H."/>
            <person name="Zhou Y.H."/>
            <person name="Cheng J.X."/>
            <person name="Dai P.F."/>
            <person name="Guo W.B."/>
            <person name="Han X.H."/>
            <person name="Huang E.J."/>
            <person name="Li L.F."/>
            <person name="Wei W."/>
            <person name="Gao Y.C."/>
            <person name="Liu J.Z."/>
            <person name="Shao H.Z."/>
            <person name="Wang X."/>
            <person name="Wang C.C."/>
            <person name="Yang T.C."/>
            <person name="Huo Q.B."/>
            <person name="Li W."/>
            <person name="Chen H.Y."/>
            <person name="Chen S.E."/>
            <person name="Zhou L.G."/>
            <person name="Ni X.B."/>
            <person name="Tian J.H."/>
            <person name="Sheng Y."/>
            <person name="Liu T."/>
            <person name="Pan Y.S."/>
            <person name="Xia L.Y."/>
            <person name="Li J."/>
            <person name="Zhao F."/>
            <person name="Cao W.C."/>
        </authorList>
    </citation>
    <scope>NUCLEOTIDE SEQUENCE</scope>
    <source>
        <strain evidence="17">Rsan-2018</strain>
    </source>
</reference>
<evidence type="ECO:0000256" key="7">
    <source>
        <dbReference type="ARBA" id="ARBA00022826"/>
    </source>
</evidence>
<evidence type="ECO:0000256" key="9">
    <source>
        <dbReference type="ARBA" id="ARBA00022989"/>
    </source>
</evidence>
<sequence length="355" mass="39228">MTTPCTWAGRSLVLAYGFLGCSGAILFFNLFLERIITLLACLLKALHERELRRRGLLDRRDSQASLSFDDRLDDWKPSVYWVMLCLFLATAVLSASASVLYARTEQWGYLESFYFCFVAFSTIGFGDLVPGQKLSFRTPSAAPNVTTEDDDDVSSEPEASDATGLLELQVTSWYHVANFLILSAGCCCIYSLFNVTSIVIKQFLNWLIRRLDCSCRFRRRTGQKPTRYRRNALTPAQLRVQAKAAARSGVKSSRRSSGKAANDTTAAADSDSDADSTYDSDNERGHTGELICMSDLLRANKVSLAIMQKQLYETAQRGGAPMLLPPRALQDKDAFKPGSVGPLAIVSQKFGDGNV</sequence>
<evidence type="ECO:0000256" key="4">
    <source>
        <dbReference type="ARBA" id="ARBA00022538"/>
    </source>
</evidence>
<dbReference type="SUPFAM" id="SSF81324">
    <property type="entry name" value="Voltage-gated potassium channels"/>
    <property type="match status" value="1"/>
</dbReference>
<dbReference type="GO" id="GO:0030322">
    <property type="term" value="P:stabilization of membrane potential"/>
    <property type="evidence" value="ECO:0007669"/>
    <property type="project" value="TreeGrafter"/>
</dbReference>
<evidence type="ECO:0000256" key="5">
    <source>
        <dbReference type="ARBA" id="ARBA00022692"/>
    </source>
</evidence>
<dbReference type="Gene3D" id="1.10.287.70">
    <property type="match status" value="1"/>
</dbReference>
<keyword evidence="7" id="KW-0630">Potassium</keyword>
<keyword evidence="2" id="KW-0813">Transport</keyword>
<feature type="transmembrane region" description="Helical" evidence="15">
    <location>
        <begin position="12"/>
        <end position="32"/>
    </location>
</feature>
<keyword evidence="6" id="KW-0479">Metal-binding</keyword>
<keyword evidence="4" id="KW-0633">Potassium transport</keyword>
<dbReference type="PRINTS" id="PR01588">
    <property type="entry name" value="THIKCHANNEL"/>
</dbReference>
<gene>
    <name evidence="17" type="ORF">HPB52_019753</name>
</gene>
<dbReference type="VEuPathDB" id="VectorBase:RSAN_047536"/>
<evidence type="ECO:0000256" key="11">
    <source>
        <dbReference type="ARBA" id="ARBA00023136"/>
    </source>
</evidence>
<evidence type="ECO:0000256" key="1">
    <source>
        <dbReference type="ARBA" id="ARBA00004651"/>
    </source>
</evidence>
<keyword evidence="3" id="KW-1003">Cell membrane</keyword>
<reference evidence="17" key="2">
    <citation type="submission" date="2021-09" db="EMBL/GenBank/DDBJ databases">
        <authorList>
            <person name="Jia N."/>
            <person name="Wang J."/>
            <person name="Shi W."/>
            <person name="Du L."/>
            <person name="Sun Y."/>
            <person name="Zhan W."/>
            <person name="Jiang J."/>
            <person name="Wang Q."/>
            <person name="Zhang B."/>
            <person name="Ji P."/>
            <person name="Sakyi L.B."/>
            <person name="Cui X."/>
            <person name="Yuan T."/>
            <person name="Jiang B."/>
            <person name="Yang W."/>
            <person name="Lam T.T.-Y."/>
            <person name="Chang Q."/>
            <person name="Ding S."/>
            <person name="Wang X."/>
            <person name="Zhu J."/>
            <person name="Ruan X."/>
            <person name="Zhao L."/>
            <person name="Wei J."/>
            <person name="Que T."/>
            <person name="Du C."/>
            <person name="Cheng J."/>
            <person name="Dai P."/>
            <person name="Han X."/>
            <person name="Huang E."/>
            <person name="Gao Y."/>
            <person name="Liu J."/>
            <person name="Shao H."/>
            <person name="Ye R."/>
            <person name="Li L."/>
            <person name="Wei W."/>
            <person name="Wang X."/>
            <person name="Wang C."/>
            <person name="Huo Q."/>
            <person name="Li W."/>
            <person name="Guo W."/>
            <person name="Chen H."/>
            <person name="Chen S."/>
            <person name="Zhou L."/>
            <person name="Zhou L."/>
            <person name="Ni X."/>
            <person name="Tian J."/>
            <person name="Zhou Y."/>
            <person name="Sheng Y."/>
            <person name="Liu T."/>
            <person name="Pan Y."/>
            <person name="Xia L."/>
            <person name="Li J."/>
            <person name="Zhao F."/>
            <person name="Cao W."/>
        </authorList>
    </citation>
    <scope>NUCLEOTIDE SEQUENCE</scope>
    <source>
        <strain evidence="17">Rsan-2018</strain>
        <tissue evidence="17">Larvae</tissue>
    </source>
</reference>
<comment type="caution">
    <text evidence="17">The sequence shown here is derived from an EMBL/GenBank/DDBJ whole genome shotgun (WGS) entry which is preliminary data.</text>
</comment>
<evidence type="ECO:0000256" key="14">
    <source>
        <dbReference type="SAM" id="MobiDB-lite"/>
    </source>
</evidence>
<dbReference type="EMBL" id="JABSTV010001254">
    <property type="protein sequence ID" value="KAH7939963.1"/>
    <property type="molecule type" value="Genomic_DNA"/>
</dbReference>
<dbReference type="InterPro" id="IPR013099">
    <property type="entry name" value="K_chnl_dom"/>
</dbReference>
<comment type="catalytic activity">
    <reaction evidence="13">
        <text>K(+)(in) = K(+)(out)</text>
        <dbReference type="Rhea" id="RHEA:29463"/>
        <dbReference type="ChEBI" id="CHEBI:29103"/>
    </reaction>
</comment>